<proteinExistence type="predicted"/>
<protein>
    <submittedName>
        <fullName evidence="1">Uncharacterized protein</fullName>
    </submittedName>
</protein>
<reference evidence="1 2" key="1">
    <citation type="journal article" date="2016" name="Mol. Biol. Evol.">
        <title>Comparative Genomics of Early-Diverging Mushroom-Forming Fungi Provides Insights into the Origins of Lignocellulose Decay Capabilities.</title>
        <authorList>
            <person name="Nagy L.G."/>
            <person name="Riley R."/>
            <person name="Tritt A."/>
            <person name="Adam C."/>
            <person name="Daum C."/>
            <person name="Floudas D."/>
            <person name="Sun H."/>
            <person name="Yadav J.S."/>
            <person name="Pangilinan J."/>
            <person name="Larsson K.H."/>
            <person name="Matsuura K."/>
            <person name="Barry K."/>
            <person name="Labutti K."/>
            <person name="Kuo R."/>
            <person name="Ohm R.A."/>
            <person name="Bhattacharya S.S."/>
            <person name="Shirouzu T."/>
            <person name="Yoshinaga Y."/>
            <person name="Martin F.M."/>
            <person name="Grigoriev I.V."/>
            <person name="Hibbett D.S."/>
        </authorList>
    </citation>
    <scope>NUCLEOTIDE SEQUENCE [LARGE SCALE GENOMIC DNA]</scope>
    <source>
        <strain evidence="1 2">CBS 109695</strain>
    </source>
</reference>
<evidence type="ECO:0000313" key="1">
    <source>
        <dbReference type="EMBL" id="KZP24503.1"/>
    </source>
</evidence>
<dbReference type="AlphaFoldDB" id="A0A166MZX0"/>
<evidence type="ECO:0000313" key="2">
    <source>
        <dbReference type="Proteomes" id="UP000076532"/>
    </source>
</evidence>
<gene>
    <name evidence="1" type="ORF">FIBSPDRAFT_857216</name>
</gene>
<dbReference type="EMBL" id="KV417526">
    <property type="protein sequence ID" value="KZP24503.1"/>
    <property type="molecule type" value="Genomic_DNA"/>
</dbReference>
<dbReference type="Proteomes" id="UP000076532">
    <property type="component" value="Unassembled WGS sequence"/>
</dbReference>
<organism evidence="1 2">
    <name type="scientific">Athelia psychrophila</name>
    <dbReference type="NCBI Taxonomy" id="1759441"/>
    <lineage>
        <taxon>Eukaryota</taxon>
        <taxon>Fungi</taxon>
        <taxon>Dikarya</taxon>
        <taxon>Basidiomycota</taxon>
        <taxon>Agaricomycotina</taxon>
        <taxon>Agaricomycetes</taxon>
        <taxon>Agaricomycetidae</taxon>
        <taxon>Atheliales</taxon>
        <taxon>Atheliaceae</taxon>
        <taxon>Athelia</taxon>
    </lineage>
</organism>
<sequence length="128" mass="14410">MLTPKATGFKYLPTLAAANESTPTCAWTTVYSCFNFPPAWHTGRQLERKFDSNNRYFPLQAIHLSPAKRCAAFFLHLERLGPHWYFINLSPRPSSTPLLGSPTIHLSFRWLSVSTISINAVNIKGAVM</sequence>
<dbReference type="PROSITE" id="PS51257">
    <property type="entry name" value="PROKAR_LIPOPROTEIN"/>
    <property type="match status" value="1"/>
</dbReference>
<name>A0A166MZX0_9AGAM</name>
<accession>A0A166MZX0</accession>
<keyword evidence="2" id="KW-1185">Reference proteome</keyword>